<gene>
    <name evidence="1" type="ORF">DIZ79_01615</name>
</gene>
<dbReference type="AlphaFoldDB" id="A0A370E363"/>
<name>A0A370E363_9GAMM</name>
<reference evidence="1 2" key="1">
    <citation type="journal article" date="2018" name="ISME J.">
        <title>Endosymbiont genomes yield clues of tubeworm success.</title>
        <authorList>
            <person name="Li Y."/>
            <person name="Liles M.R."/>
            <person name="Halanych K.M."/>
        </authorList>
    </citation>
    <scope>NUCLEOTIDE SEQUENCE [LARGE SCALE GENOMIC DNA]</scope>
    <source>
        <strain evidence="1">A1422</strain>
    </source>
</reference>
<evidence type="ECO:0000313" key="2">
    <source>
        <dbReference type="Proteomes" id="UP000255508"/>
    </source>
</evidence>
<proteinExistence type="predicted"/>
<organism evidence="1 2">
    <name type="scientific">endosymbiont of Lamellibrachia luymesi</name>
    <dbReference type="NCBI Taxonomy" id="2200907"/>
    <lineage>
        <taxon>Bacteria</taxon>
        <taxon>Pseudomonadati</taxon>
        <taxon>Pseudomonadota</taxon>
        <taxon>Gammaproteobacteria</taxon>
        <taxon>sulfur-oxidizing symbionts</taxon>
    </lineage>
</organism>
<sequence>MKVFMLMAGSGPLMILTSHTSIEEPEMLEKLASKGIDKFLAYEVPFDLAKARYGGHFAVVANDLHETDDLRVLDYDGERAFRLFTFAELGPVMMHESLEEKRAA</sequence>
<protein>
    <recommendedName>
        <fullName evidence="3">Cytosolic protein</fullName>
    </recommendedName>
</protein>
<accession>A0A370E363</accession>
<evidence type="ECO:0008006" key="3">
    <source>
        <dbReference type="Google" id="ProtNLM"/>
    </source>
</evidence>
<dbReference type="EMBL" id="QFXD01000028">
    <property type="protein sequence ID" value="RDH93115.1"/>
    <property type="molecule type" value="Genomic_DNA"/>
</dbReference>
<evidence type="ECO:0000313" key="1">
    <source>
        <dbReference type="EMBL" id="RDH93115.1"/>
    </source>
</evidence>
<comment type="caution">
    <text evidence="1">The sequence shown here is derived from an EMBL/GenBank/DDBJ whole genome shotgun (WGS) entry which is preliminary data.</text>
</comment>
<dbReference type="Proteomes" id="UP000255508">
    <property type="component" value="Unassembled WGS sequence"/>
</dbReference>